<evidence type="ECO:0008006" key="11">
    <source>
        <dbReference type="Google" id="ProtNLM"/>
    </source>
</evidence>
<dbReference type="SMART" id="SM00355">
    <property type="entry name" value="ZnF_C2H2"/>
    <property type="match status" value="4"/>
</dbReference>
<dbReference type="InterPro" id="IPR056884">
    <property type="entry name" value="NPHP3-like_N"/>
</dbReference>
<dbReference type="PANTHER" id="PTHR10039:SF14">
    <property type="entry name" value="NACHT DOMAIN-CONTAINING PROTEIN"/>
    <property type="match status" value="1"/>
</dbReference>
<organism evidence="9 10">
    <name type="scientific">Rhizodiscina lignyota</name>
    <dbReference type="NCBI Taxonomy" id="1504668"/>
    <lineage>
        <taxon>Eukaryota</taxon>
        <taxon>Fungi</taxon>
        <taxon>Dikarya</taxon>
        <taxon>Ascomycota</taxon>
        <taxon>Pezizomycotina</taxon>
        <taxon>Dothideomycetes</taxon>
        <taxon>Pleosporomycetidae</taxon>
        <taxon>Aulographales</taxon>
        <taxon>Rhizodiscinaceae</taxon>
        <taxon>Rhizodiscina</taxon>
    </lineage>
</organism>
<keyword evidence="10" id="KW-1185">Reference proteome</keyword>
<keyword evidence="4" id="KW-0862">Zinc</keyword>
<dbReference type="InterPro" id="IPR056125">
    <property type="entry name" value="DUF7708"/>
</dbReference>
<reference evidence="9" key="1">
    <citation type="journal article" date="2020" name="Stud. Mycol.">
        <title>101 Dothideomycetes genomes: a test case for predicting lifestyles and emergence of pathogens.</title>
        <authorList>
            <person name="Haridas S."/>
            <person name="Albert R."/>
            <person name="Binder M."/>
            <person name="Bloem J."/>
            <person name="Labutti K."/>
            <person name="Salamov A."/>
            <person name="Andreopoulos B."/>
            <person name="Baker S."/>
            <person name="Barry K."/>
            <person name="Bills G."/>
            <person name="Bluhm B."/>
            <person name="Cannon C."/>
            <person name="Castanera R."/>
            <person name="Culley D."/>
            <person name="Daum C."/>
            <person name="Ezra D."/>
            <person name="Gonzalez J."/>
            <person name="Henrissat B."/>
            <person name="Kuo A."/>
            <person name="Liang C."/>
            <person name="Lipzen A."/>
            <person name="Lutzoni F."/>
            <person name="Magnuson J."/>
            <person name="Mondo S."/>
            <person name="Nolan M."/>
            <person name="Ohm R."/>
            <person name="Pangilinan J."/>
            <person name="Park H.-J."/>
            <person name="Ramirez L."/>
            <person name="Alfaro M."/>
            <person name="Sun H."/>
            <person name="Tritt A."/>
            <person name="Yoshinaga Y."/>
            <person name="Zwiers L.-H."/>
            <person name="Turgeon B."/>
            <person name="Goodwin S."/>
            <person name="Spatafora J."/>
            <person name="Crous P."/>
            <person name="Grigoriev I."/>
        </authorList>
    </citation>
    <scope>NUCLEOTIDE SEQUENCE</scope>
    <source>
        <strain evidence="9">CBS 133067</strain>
    </source>
</reference>
<sequence>MTSQSHVTVFERVLQDFKRGLKKRHQENFKMTTLADLMESIGEIQRKQHSQRRLRNLNRLSAFLEAIDQYGKVVEVFANSSIFVAFVWAKKVASSHVEAFTELLDAYEQIGENLPLLSQYQDLFKTNSHMVAVLPLMYEDILKFHKDALHYFEQPIWMQLFQATWKTYKSRFSSVISNMARHKELIESHASVAQIQESREARLDEEARFETHLRNENLHRRHVVSDWLKAADIEADQYEHCKLRAGYPKTGRWLLENEIFAHWFHPRFAPVPPLLWLCGVPGAGKTILASLIVEEAEKLNPSPTVLYFYCRYGNSERDNFLALARSILAQLLREDKVLLSYLYEECCESNETLLRNPERVEKLLQLAFENCKNAYIILDGIDECNREQRKRITQYFRSLVEHLPPTEPDRLRCLFISQDDGFARRDFSGLASYKITMEDTRNDIGEFCELEAKKLQDLFPLTDQRVSEIATEISDAVGGMFLLAKLVWINLSGTTSMHALEEELEPSVFPKTTNEAYGRIMARIEEYPSISMKNEALTLLAWFVCAKRPLKWYEIQGMRSVNLESESVEYEKRKFRVTPKDLCQSLVEERSDRTLELVHLTARFFLIEENHLDLAQEELKLTTLCIDYLDLPAFLDAPNKEGICNGDYIFMDYAALYWVRHLEAGLVEANSDEPLIQALSESLEIFIERHWKSAESKFASSLRNTERLKPLKELPFYGKLEQTVLSMRKQLTYYGEMRESEIALDISDIVRAVRSVLESLVSSSLPDPVRRDLEEKYGENLFKCPRFSCQNFTVGFVTSLERQKHMAKHERSYLCPNQACPSAIFGFTLARERENHIKKTHPTETERNQSLTDQEVHDSTTADEGTIEQATTEQRLLEQSKMELVEPPESPPEIQELGMWRRKRAQPTEIRCDFCPRVFTKSFNLKSHLRTHSDNRPFSCDECEKHFARKSDLVRHEATHTGEKRHVCHGILSDGTPWGCGKSFARADILASHHKSDSGRACFEPLLQEREQESVVQQR</sequence>
<proteinExistence type="predicted"/>
<comment type="caution">
    <text evidence="9">The sequence shown here is derived from an EMBL/GenBank/DDBJ whole genome shotgun (WGS) entry which is preliminary data.</text>
</comment>
<evidence type="ECO:0000256" key="1">
    <source>
        <dbReference type="ARBA" id="ARBA00022723"/>
    </source>
</evidence>
<gene>
    <name evidence="9" type="ORF">NA57DRAFT_35425</name>
</gene>
<dbReference type="OrthoDB" id="21416at2759"/>
<dbReference type="PANTHER" id="PTHR10039">
    <property type="entry name" value="AMELOGENIN"/>
    <property type="match status" value="1"/>
</dbReference>
<dbReference type="InterPro" id="IPR027417">
    <property type="entry name" value="P-loop_NTPase"/>
</dbReference>
<protein>
    <recommendedName>
        <fullName evidence="11">Zinc finger protein</fullName>
    </recommendedName>
</protein>
<dbReference type="Proteomes" id="UP000799772">
    <property type="component" value="Unassembled WGS sequence"/>
</dbReference>
<dbReference type="SUPFAM" id="SSF52540">
    <property type="entry name" value="P-loop containing nucleoside triphosphate hydrolases"/>
    <property type="match status" value="1"/>
</dbReference>
<evidence type="ECO:0000256" key="6">
    <source>
        <dbReference type="SAM" id="MobiDB-lite"/>
    </source>
</evidence>
<feature type="domain" description="C2H2-type" evidence="7">
    <location>
        <begin position="910"/>
        <end position="937"/>
    </location>
</feature>
<dbReference type="PROSITE" id="PS00028">
    <property type="entry name" value="ZINC_FINGER_C2H2_1"/>
    <property type="match status" value="2"/>
</dbReference>
<evidence type="ECO:0000313" key="9">
    <source>
        <dbReference type="EMBL" id="KAF2102281.1"/>
    </source>
</evidence>
<keyword evidence="1" id="KW-0479">Metal-binding</keyword>
<accession>A0A9P4M925</accession>
<evidence type="ECO:0000259" key="7">
    <source>
        <dbReference type="PROSITE" id="PS50157"/>
    </source>
</evidence>
<dbReference type="AlphaFoldDB" id="A0A9P4M925"/>
<evidence type="ECO:0000256" key="5">
    <source>
        <dbReference type="PROSITE-ProRule" id="PRU00042"/>
    </source>
</evidence>
<dbReference type="Pfam" id="PF24809">
    <property type="entry name" value="DUF7708"/>
    <property type="match status" value="1"/>
</dbReference>
<dbReference type="EMBL" id="ML978123">
    <property type="protein sequence ID" value="KAF2102281.1"/>
    <property type="molecule type" value="Genomic_DNA"/>
</dbReference>
<evidence type="ECO:0000256" key="3">
    <source>
        <dbReference type="ARBA" id="ARBA00022771"/>
    </source>
</evidence>
<dbReference type="SUPFAM" id="SSF57667">
    <property type="entry name" value="beta-beta-alpha zinc fingers"/>
    <property type="match status" value="1"/>
</dbReference>
<evidence type="ECO:0000256" key="4">
    <source>
        <dbReference type="ARBA" id="ARBA00022833"/>
    </source>
</evidence>
<evidence type="ECO:0000313" key="10">
    <source>
        <dbReference type="Proteomes" id="UP000799772"/>
    </source>
</evidence>
<feature type="compositionally biased region" description="Basic and acidic residues" evidence="6">
    <location>
        <begin position="838"/>
        <end position="847"/>
    </location>
</feature>
<dbReference type="InterPro" id="IPR013087">
    <property type="entry name" value="Znf_C2H2_type"/>
</dbReference>
<dbReference type="InterPro" id="IPR007111">
    <property type="entry name" value="NACHT_NTPase"/>
</dbReference>
<feature type="region of interest" description="Disordered" evidence="6">
    <location>
        <begin position="838"/>
        <end position="869"/>
    </location>
</feature>
<keyword evidence="2" id="KW-0677">Repeat</keyword>
<feature type="domain" description="NACHT" evidence="8">
    <location>
        <begin position="273"/>
        <end position="401"/>
    </location>
</feature>
<dbReference type="InterPro" id="IPR036236">
    <property type="entry name" value="Znf_C2H2_sf"/>
</dbReference>
<dbReference type="Pfam" id="PF00096">
    <property type="entry name" value="zf-C2H2"/>
    <property type="match status" value="2"/>
</dbReference>
<dbReference type="Gene3D" id="3.40.50.300">
    <property type="entry name" value="P-loop containing nucleotide triphosphate hydrolases"/>
    <property type="match status" value="1"/>
</dbReference>
<keyword evidence="3 5" id="KW-0863">Zinc-finger</keyword>
<feature type="domain" description="C2H2-type" evidence="7">
    <location>
        <begin position="938"/>
        <end position="965"/>
    </location>
</feature>
<dbReference type="FunFam" id="3.30.160.60:FF:002343">
    <property type="entry name" value="Zinc finger protein 33A"/>
    <property type="match status" value="1"/>
</dbReference>
<name>A0A9P4M925_9PEZI</name>
<dbReference type="Gene3D" id="3.30.160.60">
    <property type="entry name" value="Classic Zinc Finger"/>
    <property type="match status" value="3"/>
</dbReference>
<dbReference type="PROSITE" id="PS50157">
    <property type="entry name" value="ZINC_FINGER_C2H2_2"/>
    <property type="match status" value="2"/>
</dbReference>
<evidence type="ECO:0000259" key="8">
    <source>
        <dbReference type="PROSITE" id="PS50837"/>
    </source>
</evidence>
<dbReference type="Pfam" id="PF24883">
    <property type="entry name" value="NPHP3_N"/>
    <property type="match status" value="1"/>
</dbReference>
<dbReference type="GO" id="GO:0008270">
    <property type="term" value="F:zinc ion binding"/>
    <property type="evidence" value="ECO:0007669"/>
    <property type="project" value="UniProtKB-KW"/>
</dbReference>
<evidence type="ECO:0000256" key="2">
    <source>
        <dbReference type="ARBA" id="ARBA00022737"/>
    </source>
</evidence>
<dbReference type="PROSITE" id="PS50837">
    <property type="entry name" value="NACHT"/>
    <property type="match status" value="1"/>
</dbReference>